<evidence type="ECO:0000256" key="11">
    <source>
        <dbReference type="SAM" id="MobiDB-lite"/>
    </source>
</evidence>
<evidence type="ECO:0000256" key="10">
    <source>
        <dbReference type="ARBA" id="ARBA00023136"/>
    </source>
</evidence>
<evidence type="ECO:0000313" key="13">
    <source>
        <dbReference type="EMBL" id="EFX90216.1"/>
    </source>
</evidence>
<comment type="similarity">
    <text evidence="3">Belongs to the OST4 family.</text>
</comment>
<dbReference type="SUPFAM" id="SSF103464">
    <property type="entry name" value="Oligosaccharyltransferase subunit ost4p"/>
    <property type="match status" value="1"/>
</dbReference>
<evidence type="ECO:0000256" key="5">
    <source>
        <dbReference type="ARBA" id="ARBA00017662"/>
    </source>
</evidence>
<dbReference type="AlphaFoldDB" id="E9FRD5"/>
<evidence type="ECO:0000256" key="3">
    <source>
        <dbReference type="ARBA" id="ARBA00007685"/>
    </source>
</evidence>
<dbReference type="OrthoDB" id="2124077at2759"/>
<feature type="compositionally biased region" description="Basic and acidic residues" evidence="11">
    <location>
        <begin position="118"/>
        <end position="128"/>
    </location>
</feature>
<dbReference type="Proteomes" id="UP000000305">
    <property type="component" value="Unassembled WGS sequence"/>
</dbReference>
<evidence type="ECO:0000256" key="2">
    <source>
        <dbReference type="ARBA" id="ARBA00004643"/>
    </source>
</evidence>
<dbReference type="PANTHER" id="PTHR48164:SF1">
    <property type="entry name" value="DOLICHYL-DIPHOSPHOOLIGOSACCHARIDE--PROTEIN GLYCOSYLTRANSFERASE SUBUNIT 4"/>
    <property type="match status" value="1"/>
</dbReference>
<sequence>MKSQPSHHCTPRPGLFNPFTSHHFCECTVMSTRYVYRVRMAFQFQELCLSAVRREKTLSMNLSATDVDVKKVFSSLYPRYNQVLSRSFRHIRTATPISSRHDNKITRKSVATNTPKIAPRDDSRREKSYVTAGPWKQQHQQRQHHPRKKQYDENDAFKKTTCYSRTTKQKMVIKHSGFWKKRHGVVYPGLVAHYHTTVATTGSHYHCPSNSSFVRWENYSVDHQQRIDCFVCTVEGKNAGKGIGTAQQTPKLSSSFTNNGVTVDIPSIDDADEKNKRAESEMMKRQQTTMRHFYGKKTSYKPATALAEMVHVTVGQATSARSADPQSAPAAAAASAIGYAASSALHVMCWCCGHCLACCEKMQMDMMRKLDGTNNKKMITDIQLAIFSNVLGVSLFLMVILYHYISANNPKAASS</sequence>
<feature type="transmembrane region" description="Helical" evidence="12">
    <location>
        <begin position="384"/>
        <end position="405"/>
    </location>
</feature>
<keyword evidence="14" id="KW-1185">Reference proteome</keyword>
<evidence type="ECO:0000256" key="1">
    <source>
        <dbReference type="ARBA" id="ARBA00002791"/>
    </source>
</evidence>
<keyword evidence="6 12" id="KW-0812">Transmembrane</keyword>
<dbReference type="STRING" id="6669.E9FRD5"/>
<keyword evidence="9 12" id="KW-1133">Transmembrane helix</keyword>
<evidence type="ECO:0000256" key="12">
    <source>
        <dbReference type="SAM" id="Phobius"/>
    </source>
</evidence>
<comment type="function">
    <text evidence="1">Subunit of the oligosaccharyl transferase (OST) complex that catalyzes the initial transfer of a defined glycan (Glc(3)Man(9)GlcNAc(2) in eukaryotes) from the lipid carrier dolichol-pyrophosphate to an asparagine residue within an Asn-X-Ser/Thr consensus motif in nascent polypeptide chains, the first step in protein N-glycosylation. N-glycosylation occurs cotranslationally and the complex associates with the Sec61 complex at the channel-forming translocon complex that mediates protein translocation across the endoplasmic reticulum (ER). All subunits are required for a maximal enzyme activity.</text>
</comment>
<protein>
    <recommendedName>
        <fullName evidence="5">Dolichyl-diphosphooligosaccharide--protein glycosyltransferase subunit 4</fullName>
    </recommendedName>
</protein>
<dbReference type="eggNOG" id="ENOG502SDSY">
    <property type="taxonomic scope" value="Eukaryota"/>
</dbReference>
<dbReference type="Pfam" id="PF10215">
    <property type="entry name" value="Ost4"/>
    <property type="match status" value="1"/>
</dbReference>
<keyword evidence="7" id="KW-0256">Endoplasmic reticulum</keyword>
<feature type="region of interest" description="Disordered" evidence="11">
    <location>
        <begin position="99"/>
        <end position="150"/>
    </location>
</feature>
<evidence type="ECO:0000256" key="4">
    <source>
        <dbReference type="ARBA" id="ARBA00011157"/>
    </source>
</evidence>
<dbReference type="PANTHER" id="PTHR48164">
    <property type="entry name" value="DOLICHYL-DIPHOSPHOOLIGOSACCHARIDE--PROTEIN GLYCOSYLTRANSFERASE SUBUNIT 4"/>
    <property type="match status" value="1"/>
</dbReference>
<name>E9FRD5_DAPPU</name>
<feature type="transmembrane region" description="Helical" evidence="12">
    <location>
        <begin position="336"/>
        <end position="359"/>
    </location>
</feature>
<evidence type="ECO:0000256" key="8">
    <source>
        <dbReference type="ARBA" id="ARBA00022968"/>
    </source>
</evidence>
<keyword evidence="8" id="KW-0735">Signal-anchor</keyword>
<proteinExistence type="inferred from homology"/>
<reference evidence="13 14" key="1">
    <citation type="journal article" date="2011" name="Science">
        <title>The ecoresponsive genome of Daphnia pulex.</title>
        <authorList>
            <person name="Colbourne J.K."/>
            <person name="Pfrender M.E."/>
            <person name="Gilbert D."/>
            <person name="Thomas W.K."/>
            <person name="Tucker A."/>
            <person name="Oakley T.H."/>
            <person name="Tokishita S."/>
            <person name="Aerts A."/>
            <person name="Arnold G.J."/>
            <person name="Basu M.K."/>
            <person name="Bauer D.J."/>
            <person name="Caceres C.E."/>
            <person name="Carmel L."/>
            <person name="Casola C."/>
            <person name="Choi J.H."/>
            <person name="Detter J.C."/>
            <person name="Dong Q."/>
            <person name="Dusheyko S."/>
            <person name="Eads B.D."/>
            <person name="Frohlich T."/>
            <person name="Geiler-Samerotte K.A."/>
            <person name="Gerlach D."/>
            <person name="Hatcher P."/>
            <person name="Jogdeo S."/>
            <person name="Krijgsveld J."/>
            <person name="Kriventseva E.V."/>
            <person name="Kultz D."/>
            <person name="Laforsch C."/>
            <person name="Lindquist E."/>
            <person name="Lopez J."/>
            <person name="Manak J.R."/>
            <person name="Muller J."/>
            <person name="Pangilinan J."/>
            <person name="Patwardhan R.P."/>
            <person name="Pitluck S."/>
            <person name="Pritham E.J."/>
            <person name="Rechtsteiner A."/>
            <person name="Rho M."/>
            <person name="Rogozin I.B."/>
            <person name="Sakarya O."/>
            <person name="Salamov A."/>
            <person name="Schaack S."/>
            <person name="Shapiro H."/>
            <person name="Shiga Y."/>
            <person name="Skalitzky C."/>
            <person name="Smith Z."/>
            <person name="Souvorov A."/>
            <person name="Sung W."/>
            <person name="Tang Z."/>
            <person name="Tsuchiya D."/>
            <person name="Tu H."/>
            <person name="Vos H."/>
            <person name="Wang M."/>
            <person name="Wolf Y.I."/>
            <person name="Yamagata H."/>
            <person name="Yamada T."/>
            <person name="Ye Y."/>
            <person name="Shaw J.R."/>
            <person name="Andrews J."/>
            <person name="Crease T.J."/>
            <person name="Tang H."/>
            <person name="Lucas S.M."/>
            <person name="Robertson H.M."/>
            <person name="Bork P."/>
            <person name="Koonin E.V."/>
            <person name="Zdobnov E.M."/>
            <person name="Grigoriev I.V."/>
            <person name="Lynch M."/>
            <person name="Boore J.L."/>
        </authorList>
    </citation>
    <scope>NUCLEOTIDE SEQUENCE [LARGE SCALE GENOMIC DNA]</scope>
</reference>
<organism evidence="13 14">
    <name type="scientific">Daphnia pulex</name>
    <name type="common">Water flea</name>
    <dbReference type="NCBI Taxonomy" id="6669"/>
    <lineage>
        <taxon>Eukaryota</taxon>
        <taxon>Metazoa</taxon>
        <taxon>Ecdysozoa</taxon>
        <taxon>Arthropoda</taxon>
        <taxon>Crustacea</taxon>
        <taxon>Branchiopoda</taxon>
        <taxon>Diplostraca</taxon>
        <taxon>Cladocera</taxon>
        <taxon>Anomopoda</taxon>
        <taxon>Daphniidae</taxon>
        <taxon>Daphnia</taxon>
    </lineage>
</organism>
<evidence type="ECO:0000313" key="14">
    <source>
        <dbReference type="Proteomes" id="UP000000305"/>
    </source>
</evidence>
<dbReference type="HOGENOM" id="CLU_662696_0_0_1"/>
<gene>
    <name evidence="13" type="ORF">DAPPUDRAFT_232652</name>
</gene>
<keyword evidence="10 12" id="KW-0472">Membrane</keyword>
<comment type="subunit">
    <text evidence="4">Component of the oligosaccharyltransferase (OST) complex.</text>
</comment>
<evidence type="ECO:0000256" key="6">
    <source>
        <dbReference type="ARBA" id="ARBA00022692"/>
    </source>
</evidence>
<evidence type="ECO:0000256" key="7">
    <source>
        <dbReference type="ARBA" id="ARBA00022824"/>
    </source>
</evidence>
<dbReference type="EMBL" id="GL732523">
    <property type="protein sequence ID" value="EFX90216.1"/>
    <property type="molecule type" value="Genomic_DNA"/>
</dbReference>
<dbReference type="KEGG" id="dpx:DAPPUDRAFT_232652"/>
<dbReference type="InParanoid" id="E9FRD5"/>
<accession>E9FRD5</accession>
<comment type="subcellular location">
    <subcellularLocation>
        <location evidence="2">Endoplasmic reticulum membrane</location>
        <topology evidence="2">Single-pass type III membrane protein</topology>
    </subcellularLocation>
</comment>
<dbReference type="InterPro" id="IPR051307">
    <property type="entry name" value="OST4"/>
</dbReference>
<dbReference type="GO" id="GO:0005789">
    <property type="term" value="C:endoplasmic reticulum membrane"/>
    <property type="evidence" value="ECO:0007669"/>
    <property type="project" value="UniProtKB-SubCell"/>
</dbReference>
<evidence type="ECO:0000256" key="9">
    <source>
        <dbReference type="ARBA" id="ARBA00022989"/>
    </source>
</evidence>
<dbReference type="InterPro" id="IPR018943">
    <property type="entry name" value="Oligosaccaryltransferase"/>
</dbReference>
<dbReference type="InterPro" id="IPR036330">
    <property type="entry name" value="Ost4p_sf"/>
</dbReference>
<feature type="compositionally biased region" description="Basic residues" evidence="11">
    <location>
        <begin position="139"/>
        <end position="148"/>
    </location>
</feature>